<dbReference type="InterPro" id="IPR036388">
    <property type="entry name" value="WH-like_DNA-bd_sf"/>
</dbReference>
<accession>A0A2P7QQZ2</accession>
<dbReference type="Gene3D" id="1.10.10.10">
    <property type="entry name" value="Winged helix-like DNA-binding domain superfamily/Winged helix DNA-binding domain"/>
    <property type="match status" value="1"/>
</dbReference>
<evidence type="ECO:0000313" key="2">
    <source>
        <dbReference type="Proteomes" id="UP000241167"/>
    </source>
</evidence>
<proteinExistence type="predicted"/>
<sequence length="164" mass="18245">MPWTDDEPLIALSRAAFERLMTDAPEAMRRAAEALGPEAKRAPPSRAQRRTLAQLALLLYRFRRFREGLFPDDLFADPAWDILLNLYIAETLDEPVSVTSASIAAAAPPSTGLRYVKRLEEVGIIARALDPEDRRRAFLRLTPLGSGQVERVLAGFYPLLGDAL</sequence>
<dbReference type="InterPro" id="IPR036390">
    <property type="entry name" value="WH_DNA-bd_sf"/>
</dbReference>
<name>A0A2P7QQZ2_9SPHN</name>
<reference evidence="1 2" key="1">
    <citation type="submission" date="2018-03" db="EMBL/GenBank/DDBJ databases">
        <title>The draft genome of Sphingosinicella sp. GL-C-18.</title>
        <authorList>
            <person name="Liu L."/>
            <person name="Li L."/>
            <person name="Liang L."/>
            <person name="Zhang X."/>
            <person name="Wang T."/>
        </authorList>
    </citation>
    <scope>NUCLEOTIDE SEQUENCE [LARGE SCALE GENOMIC DNA]</scope>
    <source>
        <strain evidence="1 2">GL-C-18</strain>
    </source>
</reference>
<organism evidence="1 2">
    <name type="scientific">Allosphingosinicella deserti</name>
    <dbReference type="NCBI Taxonomy" id="2116704"/>
    <lineage>
        <taxon>Bacteria</taxon>
        <taxon>Pseudomonadati</taxon>
        <taxon>Pseudomonadota</taxon>
        <taxon>Alphaproteobacteria</taxon>
        <taxon>Sphingomonadales</taxon>
        <taxon>Sphingomonadaceae</taxon>
        <taxon>Allosphingosinicella</taxon>
    </lineage>
</organism>
<evidence type="ECO:0000313" key="1">
    <source>
        <dbReference type="EMBL" id="PSJ40364.1"/>
    </source>
</evidence>
<dbReference type="Proteomes" id="UP000241167">
    <property type="component" value="Unassembled WGS sequence"/>
</dbReference>
<dbReference type="AlphaFoldDB" id="A0A2P7QQZ2"/>
<dbReference type="EMBL" id="PXYI01000003">
    <property type="protein sequence ID" value="PSJ40364.1"/>
    <property type="molecule type" value="Genomic_DNA"/>
</dbReference>
<comment type="caution">
    <text evidence="1">The sequence shown here is derived from an EMBL/GenBank/DDBJ whole genome shotgun (WGS) entry which is preliminary data.</text>
</comment>
<dbReference type="SUPFAM" id="SSF46785">
    <property type="entry name" value="Winged helix' DNA-binding domain"/>
    <property type="match status" value="1"/>
</dbReference>
<gene>
    <name evidence="1" type="ORF">C7I55_08445</name>
</gene>
<protein>
    <submittedName>
        <fullName evidence="1">MarR family transcriptional regulator</fullName>
    </submittedName>
</protein>
<keyword evidence="2" id="KW-1185">Reference proteome</keyword>